<dbReference type="GO" id="GO:0008137">
    <property type="term" value="F:NADH dehydrogenase (ubiquinone) activity"/>
    <property type="evidence" value="ECO:0007669"/>
    <property type="project" value="InterPro"/>
</dbReference>
<dbReference type="Pfam" id="PF14697">
    <property type="entry name" value="Fer4_21"/>
    <property type="match status" value="1"/>
</dbReference>
<dbReference type="GO" id="GO:0046872">
    <property type="term" value="F:metal ion binding"/>
    <property type="evidence" value="ECO:0007669"/>
    <property type="project" value="UniProtKB-KW"/>
</dbReference>
<dbReference type="InterPro" id="IPR037207">
    <property type="entry name" value="Nuop51_4Fe4S-bd_sf"/>
</dbReference>
<keyword evidence="2" id="KW-0408">Iron</keyword>
<dbReference type="AlphaFoldDB" id="X0T2H1"/>
<dbReference type="SUPFAM" id="SSF54862">
    <property type="entry name" value="4Fe-4S ferredoxins"/>
    <property type="match status" value="1"/>
</dbReference>
<dbReference type="FunFam" id="1.20.1440.230:FF:000001">
    <property type="entry name" value="Mitochondrial NADH dehydrogenase flavoprotein 1"/>
    <property type="match status" value="1"/>
</dbReference>
<dbReference type="Gene3D" id="3.30.70.20">
    <property type="match status" value="1"/>
</dbReference>
<feature type="non-terminal residue" evidence="5">
    <location>
        <position position="1"/>
    </location>
</feature>
<dbReference type="PANTHER" id="PTHR43578:SF3">
    <property type="entry name" value="NADH-QUINONE OXIDOREDUCTASE SUBUNIT F"/>
    <property type="match status" value="1"/>
</dbReference>
<dbReference type="Gene3D" id="1.20.1440.230">
    <property type="entry name" value="NADH-ubiquinone oxidoreductase 51kDa subunit, iron-sulphur binding domain"/>
    <property type="match status" value="1"/>
</dbReference>
<dbReference type="GO" id="GO:0010181">
    <property type="term" value="F:FMN binding"/>
    <property type="evidence" value="ECO:0007669"/>
    <property type="project" value="InterPro"/>
</dbReference>
<protein>
    <recommendedName>
        <fullName evidence="4">4Fe-4S ferredoxin-type domain-containing protein</fullName>
    </recommendedName>
</protein>
<dbReference type="InterPro" id="IPR017900">
    <property type="entry name" value="4Fe4S_Fe_S_CS"/>
</dbReference>
<feature type="domain" description="4Fe-4S ferredoxin-type" evidence="4">
    <location>
        <begin position="139"/>
        <end position="166"/>
    </location>
</feature>
<comment type="caution">
    <text evidence="5">The sequence shown here is derived from an EMBL/GenBank/DDBJ whole genome shotgun (WGS) entry which is preliminary data.</text>
</comment>
<evidence type="ECO:0000256" key="1">
    <source>
        <dbReference type="ARBA" id="ARBA00022723"/>
    </source>
</evidence>
<dbReference type="EMBL" id="BARS01008685">
    <property type="protein sequence ID" value="GAF82377.1"/>
    <property type="molecule type" value="Genomic_DNA"/>
</dbReference>
<dbReference type="PROSITE" id="PS00645">
    <property type="entry name" value="COMPLEX1_51K_2"/>
    <property type="match status" value="1"/>
</dbReference>
<reference evidence="5" key="1">
    <citation type="journal article" date="2014" name="Front. Microbiol.">
        <title>High frequency of phylogenetically diverse reductive dehalogenase-homologous genes in deep subseafloor sedimentary metagenomes.</title>
        <authorList>
            <person name="Kawai M."/>
            <person name="Futagami T."/>
            <person name="Toyoda A."/>
            <person name="Takaki Y."/>
            <person name="Nishi S."/>
            <person name="Hori S."/>
            <person name="Arai W."/>
            <person name="Tsubouchi T."/>
            <person name="Morono Y."/>
            <person name="Uchiyama I."/>
            <person name="Ito T."/>
            <person name="Fujiyama A."/>
            <person name="Inagaki F."/>
            <person name="Takami H."/>
        </authorList>
    </citation>
    <scope>NUCLEOTIDE SEQUENCE</scope>
    <source>
        <strain evidence="5">Expedition CK06-06</strain>
    </source>
</reference>
<dbReference type="InterPro" id="IPR019575">
    <property type="entry name" value="Nuop51_4Fe4S-bd"/>
</dbReference>
<keyword evidence="3" id="KW-0411">Iron-sulfur</keyword>
<name>X0T2H1_9ZZZZ</name>
<dbReference type="PROSITE" id="PS00198">
    <property type="entry name" value="4FE4S_FER_1"/>
    <property type="match status" value="1"/>
</dbReference>
<organism evidence="5">
    <name type="scientific">marine sediment metagenome</name>
    <dbReference type="NCBI Taxonomy" id="412755"/>
    <lineage>
        <taxon>unclassified sequences</taxon>
        <taxon>metagenomes</taxon>
        <taxon>ecological metagenomes</taxon>
    </lineage>
</organism>
<accession>X0T2H1</accession>
<evidence type="ECO:0000256" key="2">
    <source>
        <dbReference type="ARBA" id="ARBA00023004"/>
    </source>
</evidence>
<dbReference type="PANTHER" id="PTHR43578">
    <property type="entry name" value="NADH-QUINONE OXIDOREDUCTASE SUBUNIT F"/>
    <property type="match status" value="1"/>
</dbReference>
<dbReference type="Pfam" id="PF10589">
    <property type="entry name" value="NADH_4Fe-4S"/>
    <property type="match status" value="1"/>
</dbReference>
<proteinExistence type="predicted"/>
<gene>
    <name evidence="5" type="ORF">S01H1_16502</name>
</gene>
<dbReference type="SMART" id="SM00928">
    <property type="entry name" value="NADH_4Fe-4S"/>
    <property type="match status" value="1"/>
</dbReference>
<dbReference type="InterPro" id="IPR017896">
    <property type="entry name" value="4Fe4S_Fe-S-bd"/>
</dbReference>
<sequence length="166" mass="18258">VMDDATCAVDIARFFTDFVQAESCGKCVPCRVGTKRMLEILTRITEGRGELEDVDRLVELGEMIREASLCGLGQTAPNPVLSTIRYFRDEYEAHIQRKKCPAGVCKALVQFAIDPETCKGCGLCKRDCPTDAISGEKKEPHTIDVAACVQCGVCYDTCPFDAIRPE</sequence>
<feature type="domain" description="4Fe-4S ferredoxin-type" evidence="4">
    <location>
        <begin position="109"/>
        <end position="138"/>
    </location>
</feature>
<keyword evidence="1" id="KW-0479">Metal-binding</keyword>
<dbReference type="GO" id="GO:0051539">
    <property type="term" value="F:4 iron, 4 sulfur cluster binding"/>
    <property type="evidence" value="ECO:0007669"/>
    <property type="project" value="InterPro"/>
</dbReference>
<dbReference type="PROSITE" id="PS51379">
    <property type="entry name" value="4FE4S_FER_2"/>
    <property type="match status" value="2"/>
</dbReference>
<dbReference type="SUPFAM" id="SSF140490">
    <property type="entry name" value="Nqo1C-terminal domain-like"/>
    <property type="match status" value="1"/>
</dbReference>
<evidence type="ECO:0000259" key="4">
    <source>
        <dbReference type="PROSITE" id="PS51379"/>
    </source>
</evidence>
<dbReference type="InterPro" id="IPR001949">
    <property type="entry name" value="NADH-UbQ_OxRdtase_51kDa_CS"/>
</dbReference>
<evidence type="ECO:0000313" key="5">
    <source>
        <dbReference type="EMBL" id="GAF82377.1"/>
    </source>
</evidence>
<evidence type="ECO:0000256" key="3">
    <source>
        <dbReference type="ARBA" id="ARBA00023014"/>
    </source>
</evidence>